<evidence type="ECO:0000313" key="2">
    <source>
        <dbReference type="Proteomes" id="UP000020467"/>
    </source>
</evidence>
<dbReference type="Proteomes" id="UP000020467">
    <property type="component" value="Unassembled WGS sequence"/>
</dbReference>
<evidence type="ECO:0000313" key="1">
    <source>
        <dbReference type="EMBL" id="EXF83206.1"/>
    </source>
</evidence>
<comment type="caution">
    <text evidence="1">The sequence shown here is derived from an EMBL/GenBank/DDBJ whole genome shotgun (WGS) entry which is preliminary data.</text>
</comment>
<dbReference type="OrthoDB" id="10546629at2759"/>
<sequence>MSVVAPAGDDTSNKLPQAIESMTGASVSEFAGPPAAASCVFLYRNSLDEGATAHAVGLAPARFYHGAD</sequence>
<dbReference type="HOGENOM" id="CLU_2793833_0_0_1"/>
<organism evidence="1 2">
    <name type="scientific">Colletotrichum fioriniae PJ7</name>
    <dbReference type="NCBI Taxonomy" id="1445577"/>
    <lineage>
        <taxon>Eukaryota</taxon>
        <taxon>Fungi</taxon>
        <taxon>Dikarya</taxon>
        <taxon>Ascomycota</taxon>
        <taxon>Pezizomycotina</taxon>
        <taxon>Sordariomycetes</taxon>
        <taxon>Hypocreomycetidae</taxon>
        <taxon>Glomerellales</taxon>
        <taxon>Glomerellaceae</taxon>
        <taxon>Colletotrichum</taxon>
        <taxon>Colletotrichum acutatum species complex</taxon>
    </lineage>
</organism>
<keyword evidence="2" id="KW-1185">Reference proteome</keyword>
<accession>A0A010RRU1</accession>
<name>A0A010RRU1_9PEZI</name>
<reference evidence="1 2" key="1">
    <citation type="submission" date="2014-02" db="EMBL/GenBank/DDBJ databases">
        <title>The genome sequence of Colletotrichum fioriniae PJ7.</title>
        <authorList>
            <person name="Baroncelli R."/>
            <person name="Thon M.R."/>
        </authorList>
    </citation>
    <scope>NUCLEOTIDE SEQUENCE [LARGE SCALE GENOMIC DNA]</scope>
    <source>
        <strain evidence="1 2">PJ7</strain>
    </source>
</reference>
<proteinExistence type="predicted"/>
<gene>
    <name evidence="1" type="ORF">CFIO01_01432</name>
</gene>
<dbReference type="KEGG" id="cfj:CFIO01_01432"/>
<protein>
    <submittedName>
        <fullName evidence="1">Uncharacterized protein</fullName>
    </submittedName>
</protein>
<dbReference type="AlphaFoldDB" id="A0A010RRU1"/>
<dbReference type="EMBL" id="JARH01000261">
    <property type="protein sequence ID" value="EXF83206.1"/>
    <property type="molecule type" value="Genomic_DNA"/>
</dbReference>